<gene>
    <name evidence="1" type="ORF">RFULGI_LOCUS3345</name>
</gene>
<sequence length="66" mass="7243">MSCNKKKLWNRVLGVEPTTTILLLLGVEVLGVEPTTTTSLLLGVEVLEVEPLGITGKFSITRYNKK</sequence>
<organism evidence="1 2">
    <name type="scientific">Racocetra fulgida</name>
    <dbReference type="NCBI Taxonomy" id="60492"/>
    <lineage>
        <taxon>Eukaryota</taxon>
        <taxon>Fungi</taxon>
        <taxon>Fungi incertae sedis</taxon>
        <taxon>Mucoromycota</taxon>
        <taxon>Glomeromycotina</taxon>
        <taxon>Glomeromycetes</taxon>
        <taxon>Diversisporales</taxon>
        <taxon>Gigasporaceae</taxon>
        <taxon>Racocetra</taxon>
    </lineage>
</organism>
<comment type="caution">
    <text evidence="1">The sequence shown here is derived from an EMBL/GenBank/DDBJ whole genome shotgun (WGS) entry which is preliminary data.</text>
</comment>
<dbReference type="Proteomes" id="UP000789396">
    <property type="component" value="Unassembled WGS sequence"/>
</dbReference>
<accession>A0A9N9F9X8</accession>
<protein>
    <submittedName>
        <fullName evidence="1">4547_t:CDS:1</fullName>
    </submittedName>
</protein>
<name>A0A9N9F9X8_9GLOM</name>
<keyword evidence="2" id="KW-1185">Reference proteome</keyword>
<evidence type="ECO:0000313" key="2">
    <source>
        <dbReference type="Proteomes" id="UP000789396"/>
    </source>
</evidence>
<reference evidence="1" key="1">
    <citation type="submission" date="2021-06" db="EMBL/GenBank/DDBJ databases">
        <authorList>
            <person name="Kallberg Y."/>
            <person name="Tangrot J."/>
            <person name="Rosling A."/>
        </authorList>
    </citation>
    <scope>NUCLEOTIDE SEQUENCE</scope>
    <source>
        <strain evidence="1">IN212</strain>
    </source>
</reference>
<dbReference type="AlphaFoldDB" id="A0A9N9F9X8"/>
<proteinExistence type="predicted"/>
<evidence type="ECO:0000313" key="1">
    <source>
        <dbReference type="EMBL" id="CAG8520906.1"/>
    </source>
</evidence>
<dbReference type="EMBL" id="CAJVPZ010002897">
    <property type="protein sequence ID" value="CAG8520906.1"/>
    <property type="molecule type" value="Genomic_DNA"/>
</dbReference>